<feature type="domain" description="ABC transporter" evidence="9">
    <location>
        <begin position="14"/>
        <end position="511"/>
    </location>
</feature>
<keyword evidence="6 10" id="KW-0067">ATP-binding</keyword>
<keyword evidence="2" id="KW-1003">Cell membrane</keyword>
<evidence type="ECO:0000256" key="7">
    <source>
        <dbReference type="ARBA" id="ARBA00022967"/>
    </source>
</evidence>
<evidence type="ECO:0000256" key="6">
    <source>
        <dbReference type="ARBA" id="ARBA00022840"/>
    </source>
</evidence>
<accession>A0A3N2QLP1</accession>
<keyword evidence="3" id="KW-0762">Sugar transport</keyword>
<dbReference type="PROSITE" id="PS50893">
    <property type="entry name" value="ABC_TRANSPORTER_2"/>
    <property type="match status" value="1"/>
</dbReference>
<evidence type="ECO:0000256" key="8">
    <source>
        <dbReference type="ARBA" id="ARBA00023136"/>
    </source>
</evidence>
<protein>
    <submittedName>
        <fullName evidence="10">Sugar ABC transporter ATP-binding protein</fullName>
    </submittedName>
</protein>
<evidence type="ECO:0000256" key="5">
    <source>
        <dbReference type="ARBA" id="ARBA00022741"/>
    </source>
</evidence>
<dbReference type="InterPro" id="IPR027417">
    <property type="entry name" value="P-loop_NTPase"/>
</dbReference>
<evidence type="ECO:0000256" key="3">
    <source>
        <dbReference type="ARBA" id="ARBA00022597"/>
    </source>
</evidence>
<organism evidence="10 11">
    <name type="scientific">Histidinibacterium lentulum</name>
    <dbReference type="NCBI Taxonomy" id="2480588"/>
    <lineage>
        <taxon>Bacteria</taxon>
        <taxon>Pseudomonadati</taxon>
        <taxon>Pseudomonadota</taxon>
        <taxon>Alphaproteobacteria</taxon>
        <taxon>Rhodobacterales</taxon>
        <taxon>Paracoccaceae</taxon>
        <taxon>Histidinibacterium</taxon>
    </lineage>
</organism>
<keyword evidence="11" id="KW-1185">Reference proteome</keyword>
<evidence type="ECO:0000256" key="4">
    <source>
        <dbReference type="ARBA" id="ARBA00022737"/>
    </source>
</evidence>
<dbReference type="RefSeq" id="WP_123643926.1">
    <property type="nucleotide sequence ID" value="NZ_ML119092.1"/>
</dbReference>
<keyword evidence="7" id="KW-1278">Translocase</keyword>
<reference evidence="10 11" key="1">
    <citation type="submission" date="2018-10" db="EMBL/GenBank/DDBJ databases">
        <title>Histidinibacterium lentulum gen. nov., sp. nov., a marine bacterium from the culture broth of Picochlorum sp. 122.</title>
        <authorList>
            <person name="Wang G."/>
        </authorList>
    </citation>
    <scope>NUCLEOTIDE SEQUENCE [LARGE SCALE GENOMIC DNA]</scope>
    <source>
        <strain evidence="10 11">B17</strain>
    </source>
</reference>
<dbReference type="InterPro" id="IPR017871">
    <property type="entry name" value="ABC_transporter-like_CS"/>
</dbReference>
<dbReference type="OrthoDB" id="9805029at2"/>
<keyword evidence="8" id="KW-0472">Membrane</keyword>
<name>A0A3N2QLP1_9RHOB</name>
<keyword evidence="1" id="KW-0813">Transport</keyword>
<dbReference type="SMART" id="SM00382">
    <property type="entry name" value="AAA"/>
    <property type="match status" value="2"/>
</dbReference>
<keyword evidence="4" id="KW-0677">Repeat</keyword>
<proteinExistence type="predicted"/>
<dbReference type="PANTHER" id="PTHR43790">
    <property type="entry name" value="CARBOHYDRATE TRANSPORT ATP-BINDING PROTEIN MG119-RELATED"/>
    <property type="match status" value="1"/>
</dbReference>
<dbReference type="CDD" id="cd03216">
    <property type="entry name" value="ABC_Carb_Monos_I"/>
    <property type="match status" value="1"/>
</dbReference>
<evidence type="ECO:0000313" key="11">
    <source>
        <dbReference type="Proteomes" id="UP000268016"/>
    </source>
</evidence>
<dbReference type="CDD" id="cd03215">
    <property type="entry name" value="ABC_Carb_Monos_II"/>
    <property type="match status" value="1"/>
</dbReference>
<evidence type="ECO:0000313" key="10">
    <source>
        <dbReference type="EMBL" id="ROT96103.1"/>
    </source>
</evidence>
<dbReference type="EMBL" id="RDRB01000013">
    <property type="protein sequence ID" value="ROT96103.1"/>
    <property type="molecule type" value="Genomic_DNA"/>
</dbReference>
<evidence type="ECO:0000256" key="2">
    <source>
        <dbReference type="ARBA" id="ARBA00022475"/>
    </source>
</evidence>
<dbReference type="PROSITE" id="PS00211">
    <property type="entry name" value="ABC_TRANSPORTER_1"/>
    <property type="match status" value="1"/>
</dbReference>
<dbReference type="InterPro" id="IPR003439">
    <property type="entry name" value="ABC_transporter-like_ATP-bd"/>
</dbReference>
<dbReference type="Proteomes" id="UP000268016">
    <property type="component" value="Unassembled WGS sequence"/>
</dbReference>
<evidence type="ECO:0000256" key="1">
    <source>
        <dbReference type="ARBA" id="ARBA00022448"/>
    </source>
</evidence>
<keyword evidence="5" id="KW-0547">Nucleotide-binding</keyword>
<dbReference type="InterPro" id="IPR050107">
    <property type="entry name" value="ABC_carbohydrate_import_ATPase"/>
</dbReference>
<dbReference type="Pfam" id="PF00005">
    <property type="entry name" value="ABC_tran"/>
    <property type="match status" value="2"/>
</dbReference>
<dbReference type="GO" id="GO:0005524">
    <property type="term" value="F:ATP binding"/>
    <property type="evidence" value="ECO:0007669"/>
    <property type="project" value="UniProtKB-KW"/>
</dbReference>
<dbReference type="GO" id="GO:0016887">
    <property type="term" value="F:ATP hydrolysis activity"/>
    <property type="evidence" value="ECO:0007669"/>
    <property type="project" value="InterPro"/>
</dbReference>
<dbReference type="SUPFAM" id="SSF52540">
    <property type="entry name" value="P-loop containing nucleoside triphosphate hydrolases"/>
    <property type="match status" value="2"/>
</dbReference>
<gene>
    <name evidence="10" type="ORF">EAT49_19155</name>
</gene>
<dbReference type="InterPro" id="IPR003593">
    <property type="entry name" value="AAA+_ATPase"/>
</dbReference>
<dbReference type="AlphaFoldDB" id="A0A3N2QLP1"/>
<dbReference type="PANTHER" id="PTHR43790:SF3">
    <property type="entry name" value="D-ALLOSE IMPORT ATP-BINDING PROTEIN ALSA-RELATED"/>
    <property type="match status" value="1"/>
</dbReference>
<comment type="caution">
    <text evidence="10">The sequence shown here is derived from an EMBL/GenBank/DDBJ whole genome shotgun (WGS) entry which is preliminary data.</text>
</comment>
<dbReference type="Gene3D" id="3.40.50.300">
    <property type="entry name" value="P-loop containing nucleotide triphosphate hydrolases"/>
    <property type="match status" value="2"/>
</dbReference>
<sequence>MSGAAGRTGEAPVLHLEGLSRRFGQVQALDRVSLTLRGGEVHALMGENGAGKSTLIRLMAGLDRPDAGRMALDGAALPPGAPAAMRAAGLRFIHQELHAVRGLSVAENMHLDHPYPRRAGLVHWRALNRAAAEALARLGVTDLDVRRPMTDLGTGQQMIARIAATLIDDAGAGDRPAWLYVMDEPTAALTGEEAERLFEVIGGLTARGAGVLYVSHRMPEVLRLAQRVTVLRDGRHISTLPLAETGQERIIREMTGRDLSALFPERGPDPRGAPVLEARGLSAPGLHGIDVTLRSGEILGVAGLAGAGRGALLRALMGTLPRTGTVTLAGAPLGRTPAQAWRQGLAYIPRERRSEGLMLRRAITETVSLPHLARLSRAGLWLSPRRQREIAERLGRDVRLKAASVAQACEELSGGNQQKVLFARALAGRPRVLLLDEPTRGVDVGAKFDLYRLIRGLAAEGVAVLLASSDLPEVLGLADRVLILHEGRLAGERETAGMTEADLLAAIYGARAA</sequence>
<evidence type="ECO:0000259" key="9">
    <source>
        <dbReference type="PROSITE" id="PS50893"/>
    </source>
</evidence>